<dbReference type="Pfam" id="PF06594">
    <property type="entry name" value="HCBP_related"/>
    <property type="match status" value="2"/>
</dbReference>
<dbReference type="InterPro" id="IPR018511">
    <property type="entry name" value="Hemolysin-typ_Ca-bd_CS"/>
</dbReference>
<organism evidence="3 4">
    <name type="scientific">Pasteurella oralis</name>
    <dbReference type="NCBI Taxonomy" id="1071947"/>
    <lineage>
        <taxon>Bacteria</taxon>
        <taxon>Pseudomonadati</taxon>
        <taxon>Pseudomonadota</taxon>
        <taxon>Gammaproteobacteria</taxon>
        <taxon>Pasteurellales</taxon>
        <taxon>Pasteurellaceae</taxon>
        <taxon>Pasteurella</taxon>
    </lineage>
</organism>
<feature type="domain" description="Haemolysin-type calcium binding-related" evidence="2">
    <location>
        <begin position="1005"/>
        <end position="1047"/>
    </location>
</feature>
<name>A0ABW4NSX6_9PAST</name>
<dbReference type="PROSITE" id="PS00330">
    <property type="entry name" value="HEMOLYSIN_CALCIUM"/>
    <property type="match status" value="5"/>
</dbReference>
<sequence>MSENKYTITFKTAIRGHKYINHKGKLESSALGHMWYELKKNNQESLSFGFQPKDDPDDKTDDLRWFRGPGEIKTDDETKYQEYLPPITIQINQQQYEKLINFGEGNGAIAAGFDPAIYDGKNHNCVTYVFRALYLIGYNPNNISMSFQLPAVAFGKLSLLLAQGRAVEVNGNILSPLYPLPNVTHDTQSINIFPTQDYEITGYDSSSDEIRGGEGKDHLIGKSGDDILDGGKGNDILDGGDGFDVYYAGKGDTIIDSDGQGKVLLNNKVLRGGERNSKKDPEGVYRSDDGTVYNWTGGDLTVEGVTIRNFKDGDLGIQLKIKNDKKPDVVEAFRKGDFVTASPLIIDMNGDGVKTLAKDKHNVYFDLDNNGFAQSTGWASQDDALLVLDRNQNNMIDNGSELFGNYTPLKNGENATNGFHALAEFDENQDGILDKNDAIWTQLKLWKDLNSNGVSEANELINLSESELESIDLAYKNNRYYDSGNNYHGQISKVTWKDKTQTDIIDIWFHNDPSDARALPINSAISEEIALLPNIASFGNMYSLHMAMALKPSLVEKVKSYIQASPEDKESLLDSLIYSWADIQTIPGLRGFMDGQKLDVIVKLGALDSLTKATYAAGPEAAKVLEKEYQKFRQYVAAHIEAQTTYKSIFDSVKLRYDSTYQKAVYDWTQFSLYMTKLKEEGKHTEFETLNKIATNLGTYSTDLNYNYIDRVTSEEGNEGIIGTKGNDTLVGSSINDEFYAGTGNDTIILNQDWGQDIVRLYWKGIGSDIDSVYFNNVSPDDLIVKIVDTDMIISHVNGKDRLTIEQQFKAGYSTTIEKILFSNGTVWDVDQMKAEALKGSAGADEIDGISNNDIIRAGEGDDIIRGAGQLYGEGGNDKIFIVNQYSPYSDEKITGSLLSGGAGDDVLDAGDGGYFYIDTSDDLDSFDRKTIFSTNTLDGGTGNDILYGSYNNEIYHFDVNFGQDHIYECRQGKAYSNVLDSYDVIRFGEGIAVSDIQFIRDNNHLVLAHRNNVDRITVHNYFIDWTPHYKINEVTFADGTTLDREQIEAKVIRYGSENGDKLFGTNSAETINGKGGNDYIDGKGGNDLLVGGSGDDTLVGGIGNDILLGGAGKDSYLYYAGHGIDVVKTNGGGDVLFFQNIKRSRLSFHRNGNDLIALVDKNINQQVRVLNHFVDSQSALSAIGCADGYFNTATIANKLTVLPQIESQVNVQAQQLVDNLIQTIASFEGQHGEGISPTGSINPSLHTLLAVNAAA</sequence>
<feature type="domain" description="Haemolysin-type calcium binding-related" evidence="2">
    <location>
        <begin position="791"/>
        <end position="832"/>
    </location>
</feature>
<accession>A0ABW4NSX6</accession>
<evidence type="ECO:0000313" key="4">
    <source>
        <dbReference type="Proteomes" id="UP001597420"/>
    </source>
</evidence>
<dbReference type="Gene3D" id="2.150.10.10">
    <property type="entry name" value="Serralysin-like metalloprotease, C-terminal"/>
    <property type="match status" value="3"/>
</dbReference>
<gene>
    <name evidence="3" type="ORF">ACFSAV_03025</name>
</gene>
<dbReference type="InterPro" id="IPR011049">
    <property type="entry name" value="Serralysin-like_metalloprot_C"/>
</dbReference>
<dbReference type="PANTHER" id="PTHR39431:SF1">
    <property type="entry name" value="FRPA_C-RELATED PROTEIN"/>
    <property type="match status" value="1"/>
</dbReference>
<proteinExistence type="predicted"/>
<dbReference type="InterPro" id="IPR001343">
    <property type="entry name" value="Hemolysn_Ca-bd"/>
</dbReference>
<reference evidence="4" key="1">
    <citation type="journal article" date="2019" name="Int. J. Syst. Evol. Microbiol.">
        <title>The Global Catalogue of Microorganisms (GCM) 10K type strain sequencing project: providing services to taxonomists for standard genome sequencing and annotation.</title>
        <authorList>
            <consortium name="The Broad Institute Genomics Platform"/>
            <consortium name="The Broad Institute Genome Sequencing Center for Infectious Disease"/>
            <person name="Wu L."/>
            <person name="Ma J."/>
        </authorList>
    </citation>
    <scope>NUCLEOTIDE SEQUENCE [LARGE SCALE GENOMIC DNA]</scope>
    <source>
        <strain evidence="4">CCM 7950</strain>
    </source>
</reference>
<dbReference type="EMBL" id="JBHUFP010000004">
    <property type="protein sequence ID" value="MFD1805353.1"/>
    <property type="molecule type" value="Genomic_DNA"/>
</dbReference>
<evidence type="ECO:0000313" key="3">
    <source>
        <dbReference type="EMBL" id="MFD1805353.1"/>
    </source>
</evidence>
<dbReference type="SUPFAM" id="SSF51120">
    <property type="entry name" value="beta-Roll"/>
    <property type="match status" value="4"/>
</dbReference>
<dbReference type="PRINTS" id="PR00313">
    <property type="entry name" value="CABNDNGRPT"/>
</dbReference>
<evidence type="ECO:0000259" key="2">
    <source>
        <dbReference type="Pfam" id="PF06594"/>
    </source>
</evidence>
<dbReference type="Proteomes" id="UP001597420">
    <property type="component" value="Unassembled WGS sequence"/>
</dbReference>
<dbReference type="InterPro" id="IPR010566">
    <property type="entry name" value="Haemolys_ca-bd"/>
</dbReference>
<comment type="caution">
    <text evidence="3">The sequence shown here is derived from an EMBL/GenBank/DDBJ whole genome shotgun (WGS) entry which is preliminary data.</text>
</comment>
<keyword evidence="1" id="KW-0106">Calcium</keyword>
<dbReference type="RefSeq" id="WP_379096031.1">
    <property type="nucleotide sequence ID" value="NZ_JBHUFP010000004.1"/>
</dbReference>
<evidence type="ECO:0000256" key="1">
    <source>
        <dbReference type="ARBA" id="ARBA00022837"/>
    </source>
</evidence>
<dbReference type="PANTHER" id="PTHR39431">
    <property type="entry name" value="FRPA/C-RELATED PROTEIN"/>
    <property type="match status" value="1"/>
</dbReference>
<dbReference type="Pfam" id="PF00353">
    <property type="entry name" value="HemolysinCabind"/>
    <property type="match status" value="6"/>
</dbReference>
<protein>
    <submittedName>
        <fullName evidence="3">Calcium-binding protein</fullName>
    </submittedName>
</protein>
<keyword evidence="4" id="KW-1185">Reference proteome</keyword>